<sequence length="483" mass="52886">MRLSARDLPRGGKRPVPGIIHLGLGAFFRAHVATYLADAIAESGGDWGVIGASLQSPATRDKLAPQDNVYIAVELGPKDRDYRLMDLISDVVVAPEDPGHLIGLMAAPAIRLVTLTVTEKGYCHEPATGRLMTDHPVIAHDFAHPDSPRSAIGFLVSALDQRRRNGQRPFTMLSCDNLPENGRVLRGLVLEFAGALDPDLARWIETEARFPCCMVDRIVPATTEDDIAAVVEATGRLDLALVMHEPFRQWVIEDDFVDGDRPNLAAAGAEMVADVSPFEAMKLRCLNGTHSTLAYLGYLAGHATIHDAVSDPVFERLCRRLWRDEIIPILIPPQGTDLTAYAEALLERYRNPAIRHATWQIAMDGSQKLPQRILGTIADNLRAERPCPALTLAVAGWMKYVSGYDEAGREIDVRDPLADRLRGIWQAHPDPETRADAYLAQGTVFGMLAGQPGFRADLARACAELDIYGARGAAERVRGRPLP</sequence>
<dbReference type="InterPro" id="IPR013118">
    <property type="entry name" value="Mannitol_DH_C"/>
</dbReference>
<dbReference type="InterPro" id="IPR013328">
    <property type="entry name" value="6PGD_dom2"/>
</dbReference>
<accession>A0ABS5HXT8</accession>
<dbReference type="Gene3D" id="3.40.50.720">
    <property type="entry name" value="NAD(P)-binding Rossmann-like Domain"/>
    <property type="match status" value="1"/>
</dbReference>
<organism evidence="4 5">
    <name type="scientific">Thalassovita aquimarina</name>
    <dbReference type="NCBI Taxonomy" id="2785917"/>
    <lineage>
        <taxon>Bacteria</taxon>
        <taxon>Pseudomonadati</taxon>
        <taxon>Pseudomonadota</taxon>
        <taxon>Alphaproteobacteria</taxon>
        <taxon>Rhodobacterales</taxon>
        <taxon>Roseobacteraceae</taxon>
        <taxon>Thalassovita</taxon>
    </lineage>
</organism>
<gene>
    <name evidence="4" type="ORF">IT775_19500</name>
</gene>
<dbReference type="InterPro" id="IPR036291">
    <property type="entry name" value="NAD(P)-bd_dom_sf"/>
</dbReference>
<dbReference type="EMBL" id="JADMKU010000027">
    <property type="protein sequence ID" value="MBR9653308.1"/>
    <property type="molecule type" value="Genomic_DNA"/>
</dbReference>
<protein>
    <submittedName>
        <fullName evidence="4">Mannitol dehydrogenase family protein</fullName>
    </submittedName>
</protein>
<feature type="domain" description="Mannitol dehydrogenase C-terminal" evidence="3">
    <location>
        <begin position="274"/>
        <end position="464"/>
    </location>
</feature>
<dbReference type="Pfam" id="PF08125">
    <property type="entry name" value="Mannitol_dh_C"/>
    <property type="match status" value="1"/>
</dbReference>
<evidence type="ECO:0000256" key="1">
    <source>
        <dbReference type="ARBA" id="ARBA00023002"/>
    </source>
</evidence>
<evidence type="ECO:0000313" key="5">
    <source>
        <dbReference type="Proteomes" id="UP001195941"/>
    </source>
</evidence>
<evidence type="ECO:0000259" key="2">
    <source>
        <dbReference type="Pfam" id="PF01232"/>
    </source>
</evidence>
<dbReference type="InterPro" id="IPR013131">
    <property type="entry name" value="Mannitol_DH_N"/>
</dbReference>
<dbReference type="SUPFAM" id="SSF51735">
    <property type="entry name" value="NAD(P)-binding Rossmann-fold domains"/>
    <property type="match status" value="1"/>
</dbReference>
<dbReference type="SUPFAM" id="SSF48179">
    <property type="entry name" value="6-phosphogluconate dehydrogenase C-terminal domain-like"/>
    <property type="match status" value="1"/>
</dbReference>
<dbReference type="InterPro" id="IPR000669">
    <property type="entry name" value="Mannitol_DH"/>
</dbReference>
<keyword evidence="1" id="KW-0560">Oxidoreductase</keyword>
<feature type="domain" description="Mannitol dehydrogenase N-terminal" evidence="2">
    <location>
        <begin position="18"/>
        <end position="263"/>
    </location>
</feature>
<dbReference type="Gene3D" id="1.10.1040.10">
    <property type="entry name" value="N-(1-d-carboxylethyl)-l-norvaline Dehydrogenase, domain 2"/>
    <property type="match status" value="1"/>
</dbReference>
<name>A0ABS5HXT8_9RHOB</name>
<proteinExistence type="predicted"/>
<dbReference type="PANTHER" id="PTHR43362">
    <property type="entry name" value="MANNITOL DEHYDROGENASE DSF1-RELATED"/>
    <property type="match status" value="1"/>
</dbReference>
<dbReference type="Pfam" id="PF01232">
    <property type="entry name" value="Mannitol_dh"/>
    <property type="match status" value="1"/>
</dbReference>
<dbReference type="PANTHER" id="PTHR43362:SF1">
    <property type="entry name" value="MANNITOL DEHYDROGENASE 2-RELATED"/>
    <property type="match status" value="1"/>
</dbReference>
<dbReference type="InterPro" id="IPR008927">
    <property type="entry name" value="6-PGluconate_DH-like_C_sf"/>
</dbReference>
<comment type="caution">
    <text evidence="4">The sequence shown here is derived from an EMBL/GenBank/DDBJ whole genome shotgun (WGS) entry which is preliminary data.</text>
</comment>
<evidence type="ECO:0000259" key="3">
    <source>
        <dbReference type="Pfam" id="PF08125"/>
    </source>
</evidence>
<reference evidence="4 5" key="1">
    <citation type="journal article" date="2021" name="Arch. Microbiol.">
        <title>Thalassobius aquimarinus sp. nov., isolated from the Sea of Japan seashore.</title>
        <authorList>
            <person name="Kurilenko V.V."/>
            <person name="Romanenko L.A."/>
            <person name="Chernysheva N.Y."/>
            <person name="Velansky P.V."/>
            <person name="Tekutyeva L.A."/>
            <person name="Isaeva M.P."/>
            <person name="Mikhailov V.V."/>
        </authorList>
    </citation>
    <scope>NUCLEOTIDE SEQUENCE [LARGE SCALE GENOMIC DNA]</scope>
    <source>
        <strain evidence="4 5">KMM 8518</strain>
    </source>
</reference>
<dbReference type="InterPro" id="IPR050988">
    <property type="entry name" value="Mannitol_DH/Oxidoreductase"/>
</dbReference>
<keyword evidence="5" id="KW-1185">Reference proteome</keyword>
<dbReference type="Proteomes" id="UP001195941">
    <property type="component" value="Unassembled WGS sequence"/>
</dbReference>
<evidence type="ECO:0000313" key="4">
    <source>
        <dbReference type="EMBL" id="MBR9653308.1"/>
    </source>
</evidence>
<dbReference type="PRINTS" id="PR00084">
    <property type="entry name" value="MTLDHDRGNASE"/>
</dbReference>